<dbReference type="SMART" id="SM00421">
    <property type="entry name" value="HTH_LUXR"/>
    <property type="match status" value="1"/>
</dbReference>
<name>M3TEP9_GORML</name>
<comment type="caution">
    <text evidence="5">The sequence shown here is derived from an EMBL/GenBank/DDBJ whole genome shotgun (WGS) entry which is preliminary data.</text>
</comment>
<dbReference type="PANTHER" id="PTHR43214:SF43">
    <property type="entry name" value="TWO-COMPONENT RESPONSE REGULATOR"/>
    <property type="match status" value="1"/>
</dbReference>
<keyword evidence="1" id="KW-0238">DNA-binding</keyword>
<protein>
    <submittedName>
        <fullName evidence="5">Putative two-component response regulator</fullName>
    </submittedName>
</protein>
<organism evidence="5 6">
    <name type="scientific">Gordonia malaquae NBRC 108250</name>
    <dbReference type="NCBI Taxonomy" id="1223542"/>
    <lineage>
        <taxon>Bacteria</taxon>
        <taxon>Bacillati</taxon>
        <taxon>Actinomycetota</taxon>
        <taxon>Actinomycetes</taxon>
        <taxon>Mycobacteriales</taxon>
        <taxon>Gordoniaceae</taxon>
        <taxon>Gordonia</taxon>
    </lineage>
</organism>
<accession>M3TEP9</accession>
<dbReference type="AlphaFoldDB" id="M3TEP9"/>
<evidence type="ECO:0000256" key="1">
    <source>
        <dbReference type="ARBA" id="ARBA00023125"/>
    </source>
</evidence>
<dbReference type="Proteomes" id="UP000035009">
    <property type="component" value="Unassembled WGS sequence"/>
</dbReference>
<dbReference type="InterPro" id="IPR016032">
    <property type="entry name" value="Sig_transdc_resp-reg_C-effctor"/>
</dbReference>
<keyword evidence="6" id="KW-1185">Reference proteome</keyword>
<evidence type="ECO:0000256" key="2">
    <source>
        <dbReference type="PROSITE-ProRule" id="PRU00169"/>
    </source>
</evidence>
<dbReference type="eggNOG" id="COG2197">
    <property type="taxonomic scope" value="Bacteria"/>
</dbReference>
<dbReference type="STRING" id="410332.SAMN04488550_0810"/>
<dbReference type="GO" id="GO:0000160">
    <property type="term" value="P:phosphorelay signal transduction system"/>
    <property type="evidence" value="ECO:0007669"/>
    <property type="project" value="InterPro"/>
</dbReference>
<dbReference type="PRINTS" id="PR00038">
    <property type="entry name" value="HTHLUXR"/>
</dbReference>
<dbReference type="InterPro" id="IPR011006">
    <property type="entry name" value="CheY-like_superfamily"/>
</dbReference>
<keyword evidence="2" id="KW-0597">Phosphoprotein</keyword>
<gene>
    <name evidence="5" type="ORF">GM1_013_00290</name>
</gene>
<feature type="domain" description="HTH luxR-type" evidence="3">
    <location>
        <begin position="139"/>
        <end position="204"/>
    </location>
</feature>
<dbReference type="InterPro" id="IPR036388">
    <property type="entry name" value="WH-like_DNA-bd_sf"/>
</dbReference>
<evidence type="ECO:0000313" key="5">
    <source>
        <dbReference type="EMBL" id="GAC79896.1"/>
    </source>
</evidence>
<dbReference type="Pfam" id="PF00196">
    <property type="entry name" value="GerE"/>
    <property type="match status" value="1"/>
</dbReference>
<dbReference type="CDD" id="cd06170">
    <property type="entry name" value="LuxR_C_like"/>
    <property type="match status" value="1"/>
</dbReference>
<dbReference type="PROSITE" id="PS50043">
    <property type="entry name" value="HTH_LUXR_2"/>
    <property type="match status" value="1"/>
</dbReference>
<dbReference type="Gene3D" id="3.40.50.2300">
    <property type="match status" value="1"/>
</dbReference>
<dbReference type="SUPFAM" id="SSF46894">
    <property type="entry name" value="C-terminal effector domain of the bipartite response regulators"/>
    <property type="match status" value="1"/>
</dbReference>
<dbReference type="GO" id="GO:0003677">
    <property type="term" value="F:DNA binding"/>
    <property type="evidence" value="ECO:0007669"/>
    <property type="project" value="UniProtKB-KW"/>
</dbReference>
<dbReference type="InterPro" id="IPR000792">
    <property type="entry name" value="Tscrpt_reg_LuxR_C"/>
</dbReference>
<proteinExistence type="predicted"/>
<feature type="domain" description="Response regulatory" evidence="4">
    <location>
        <begin position="8"/>
        <end position="119"/>
    </location>
</feature>
<dbReference type="PROSITE" id="PS50110">
    <property type="entry name" value="RESPONSE_REGULATORY"/>
    <property type="match status" value="1"/>
</dbReference>
<dbReference type="Gene3D" id="1.10.10.10">
    <property type="entry name" value="Winged helix-like DNA-binding domain superfamily/Winged helix DNA-binding domain"/>
    <property type="match status" value="1"/>
</dbReference>
<evidence type="ECO:0000313" key="6">
    <source>
        <dbReference type="Proteomes" id="UP000035009"/>
    </source>
</evidence>
<feature type="modified residue" description="4-aspartylphosphate" evidence="2">
    <location>
        <position position="54"/>
    </location>
</feature>
<evidence type="ECO:0000259" key="3">
    <source>
        <dbReference type="PROSITE" id="PS50043"/>
    </source>
</evidence>
<dbReference type="GO" id="GO:0006355">
    <property type="term" value="P:regulation of DNA-templated transcription"/>
    <property type="evidence" value="ECO:0007669"/>
    <property type="project" value="InterPro"/>
</dbReference>
<dbReference type="SUPFAM" id="SSF52172">
    <property type="entry name" value="CheY-like"/>
    <property type="match status" value="1"/>
</dbReference>
<dbReference type="InterPro" id="IPR001789">
    <property type="entry name" value="Sig_transdc_resp-reg_receiver"/>
</dbReference>
<dbReference type="PANTHER" id="PTHR43214">
    <property type="entry name" value="TWO-COMPONENT RESPONSE REGULATOR"/>
    <property type="match status" value="1"/>
</dbReference>
<sequence>MWHVNAIRIAIVDDYEVVVRGLAAMLRAYGDDVEIVELNANTTVDDRVDIALYDSFANPQGDKDQVRELAANPAVGRVVVYSWNVESRLVRSALANGAGGYIAKGLPAAKLVAALRAVHDGTETIHLGGSRTKVAAGDWPGREEGLTQRESEVLALITQGLSNVEIAERAGLSINSVKTYIRSGYRRIGVSTRAQAVIWGAGHGFLPDRIRVDDPGTELAD</sequence>
<reference evidence="5 6" key="1">
    <citation type="submission" date="2013-02" db="EMBL/GenBank/DDBJ databases">
        <title>Whole genome shotgun sequence of Gordonia malaquae NBRC 108250.</title>
        <authorList>
            <person name="Yoshida I."/>
            <person name="Hosoyama A."/>
            <person name="Tsuchikane K."/>
            <person name="Ando Y."/>
            <person name="Baba S."/>
            <person name="Ohji S."/>
            <person name="Hamada M."/>
            <person name="Tamura T."/>
            <person name="Yamazoe A."/>
            <person name="Yamazaki S."/>
            <person name="Fujita N."/>
        </authorList>
    </citation>
    <scope>NUCLEOTIDE SEQUENCE [LARGE SCALE GENOMIC DNA]</scope>
    <source>
        <strain evidence="5 6">NBRC 108250</strain>
    </source>
</reference>
<evidence type="ECO:0000259" key="4">
    <source>
        <dbReference type="PROSITE" id="PS50110"/>
    </source>
</evidence>
<dbReference type="EMBL" id="BAOP01000013">
    <property type="protein sequence ID" value="GAC79896.1"/>
    <property type="molecule type" value="Genomic_DNA"/>
</dbReference>
<dbReference type="InterPro" id="IPR039420">
    <property type="entry name" value="WalR-like"/>
</dbReference>